<feature type="transmembrane region" description="Helical" evidence="1">
    <location>
        <begin position="301"/>
        <end position="319"/>
    </location>
</feature>
<proteinExistence type="predicted"/>
<feature type="transmembrane region" description="Helical" evidence="1">
    <location>
        <begin position="188"/>
        <end position="207"/>
    </location>
</feature>
<dbReference type="Proteomes" id="UP001595904">
    <property type="component" value="Unassembled WGS sequence"/>
</dbReference>
<reference evidence="4" key="1">
    <citation type="journal article" date="2019" name="Int. J. Syst. Evol. Microbiol.">
        <title>The Global Catalogue of Microorganisms (GCM) 10K type strain sequencing project: providing services to taxonomists for standard genome sequencing and annotation.</title>
        <authorList>
            <consortium name="The Broad Institute Genomics Platform"/>
            <consortium name="The Broad Institute Genome Sequencing Center for Infectious Disease"/>
            <person name="Wu L."/>
            <person name="Ma J."/>
        </authorList>
    </citation>
    <scope>NUCLEOTIDE SEQUENCE [LARGE SCALE GENOMIC DNA]</scope>
    <source>
        <strain evidence="4">CGMCC 1.10759</strain>
    </source>
</reference>
<keyword evidence="4" id="KW-1185">Reference proteome</keyword>
<evidence type="ECO:0000313" key="4">
    <source>
        <dbReference type="Proteomes" id="UP001595904"/>
    </source>
</evidence>
<comment type="caution">
    <text evidence="3">The sequence shown here is derived from an EMBL/GenBank/DDBJ whole genome shotgun (WGS) entry which is preliminary data.</text>
</comment>
<keyword evidence="1" id="KW-1133">Transmembrane helix</keyword>
<feature type="signal peptide" evidence="2">
    <location>
        <begin position="1"/>
        <end position="29"/>
    </location>
</feature>
<protein>
    <submittedName>
        <fullName evidence="3">DUF5692 family protein</fullName>
    </submittedName>
</protein>
<dbReference type="RefSeq" id="WP_380604867.1">
    <property type="nucleotide sequence ID" value="NZ_JBHSDU010000015.1"/>
</dbReference>
<organism evidence="3 4">
    <name type="scientific">Steroidobacter flavus</name>
    <dbReference type="NCBI Taxonomy" id="1842136"/>
    <lineage>
        <taxon>Bacteria</taxon>
        <taxon>Pseudomonadati</taxon>
        <taxon>Pseudomonadota</taxon>
        <taxon>Gammaproteobacteria</taxon>
        <taxon>Steroidobacterales</taxon>
        <taxon>Steroidobacteraceae</taxon>
        <taxon>Steroidobacter</taxon>
    </lineage>
</organism>
<feature type="transmembrane region" description="Helical" evidence="1">
    <location>
        <begin position="243"/>
        <end position="261"/>
    </location>
</feature>
<keyword evidence="1" id="KW-0472">Membrane</keyword>
<name>A0ABV8T4D6_9GAMM</name>
<keyword evidence="1" id="KW-0812">Transmembrane</keyword>
<feature type="transmembrane region" description="Helical" evidence="1">
    <location>
        <begin position="162"/>
        <end position="182"/>
    </location>
</feature>
<feature type="transmembrane region" description="Helical" evidence="1">
    <location>
        <begin position="331"/>
        <end position="350"/>
    </location>
</feature>
<accession>A0ABV8T4D6</accession>
<dbReference type="Pfam" id="PF18948">
    <property type="entry name" value="DUF5692"/>
    <property type="match status" value="1"/>
</dbReference>
<feature type="transmembrane region" description="Helical" evidence="1">
    <location>
        <begin position="131"/>
        <end position="150"/>
    </location>
</feature>
<keyword evidence="2" id="KW-0732">Signal</keyword>
<feature type="transmembrane region" description="Helical" evidence="1">
    <location>
        <begin position="214"/>
        <end position="231"/>
    </location>
</feature>
<feature type="transmembrane region" description="Helical" evidence="1">
    <location>
        <begin position="362"/>
        <end position="381"/>
    </location>
</feature>
<evidence type="ECO:0000256" key="1">
    <source>
        <dbReference type="SAM" id="Phobius"/>
    </source>
</evidence>
<evidence type="ECO:0000256" key="2">
    <source>
        <dbReference type="SAM" id="SignalP"/>
    </source>
</evidence>
<feature type="chain" id="PRO_5047145993" evidence="2">
    <location>
        <begin position="30"/>
        <end position="404"/>
    </location>
</feature>
<dbReference type="EMBL" id="JBHSDU010000015">
    <property type="protein sequence ID" value="MFC4314025.1"/>
    <property type="molecule type" value="Genomic_DNA"/>
</dbReference>
<feature type="transmembrane region" description="Helical" evidence="1">
    <location>
        <begin position="273"/>
        <end position="295"/>
    </location>
</feature>
<dbReference type="InterPro" id="IPR043747">
    <property type="entry name" value="DUF5692"/>
</dbReference>
<sequence length="404" mass="44736">MVITVRVARHLFAVWMLCLGLLAGVSARADVPPDGYARWIGALEGSEAHVHGGSIVYDLRFAGDSVTVEKSVGPRLHTQRFKVSEVANGLKLEGDAAGTVPELAGALLERSGQRHFSVRLPTDAQLQLRPSIGWLSWLHYAFFFGVVLLLGNELVRHKKAAAYTLFFVFPIVLIPLWLHAGFDGLFRWVKLYSAVVGAVFFTLYRFNGLDRFKWARVVVAAILAVNIAEAVSQDYAFGELPNLLNAAAGILNIVTLSRWMGIKRDESAPHDMLWPGMTTFWIIAYDAWNITFVYLNFPSTVFYTVAIIVAPTLAALFIKKGTWLQARAYTLAIYMMYIFSFHALAEQYIGLHFSLPLPRSEGIAMTMAIVSLGLNAAYALLHFGWKLTGRAPSQLQVGQNASVI</sequence>
<evidence type="ECO:0000313" key="3">
    <source>
        <dbReference type="EMBL" id="MFC4314025.1"/>
    </source>
</evidence>
<gene>
    <name evidence="3" type="ORF">ACFPN2_33430</name>
</gene>